<dbReference type="GO" id="GO:0006366">
    <property type="term" value="P:transcription by RNA polymerase II"/>
    <property type="evidence" value="ECO:0007669"/>
    <property type="project" value="TreeGrafter"/>
</dbReference>
<dbReference type="GO" id="GO:0003677">
    <property type="term" value="F:DNA binding"/>
    <property type="evidence" value="ECO:0007669"/>
    <property type="project" value="InterPro"/>
</dbReference>
<dbReference type="InterPro" id="IPR020708">
    <property type="entry name" value="DNA-dir_RNA_polK_14-18kDa_CS"/>
</dbReference>
<organism evidence="4">
    <name type="scientific">viral metagenome</name>
    <dbReference type="NCBI Taxonomy" id="1070528"/>
    <lineage>
        <taxon>unclassified sequences</taxon>
        <taxon>metagenomes</taxon>
        <taxon>organismal metagenomes</taxon>
    </lineage>
</organism>
<dbReference type="AlphaFoldDB" id="A0A6C0EH31"/>
<name>A0A6C0EH31_9ZZZZ</name>
<feature type="compositionally biased region" description="Acidic residues" evidence="3">
    <location>
        <begin position="8"/>
        <end position="37"/>
    </location>
</feature>
<dbReference type="GO" id="GO:0042797">
    <property type="term" value="P:tRNA transcription by RNA polymerase III"/>
    <property type="evidence" value="ECO:0007669"/>
    <property type="project" value="TreeGrafter"/>
</dbReference>
<dbReference type="InterPro" id="IPR006110">
    <property type="entry name" value="Pol_omega/Rpo6/RPB6"/>
</dbReference>
<dbReference type="GO" id="GO:0005666">
    <property type="term" value="C:RNA polymerase III complex"/>
    <property type="evidence" value="ECO:0007669"/>
    <property type="project" value="TreeGrafter"/>
</dbReference>
<keyword evidence="2" id="KW-0804">Transcription</keyword>
<accession>A0A6C0EH31</accession>
<feature type="compositionally biased region" description="Acidic residues" evidence="3">
    <location>
        <begin position="44"/>
        <end position="88"/>
    </location>
</feature>
<reference evidence="4" key="1">
    <citation type="journal article" date="2020" name="Nature">
        <title>Giant virus diversity and host interactions through global metagenomics.</title>
        <authorList>
            <person name="Schulz F."/>
            <person name="Roux S."/>
            <person name="Paez-Espino D."/>
            <person name="Jungbluth S."/>
            <person name="Walsh D.A."/>
            <person name="Denef V.J."/>
            <person name="McMahon K.D."/>
            <person name="Konstantinidis K.T."/>
            <person name="Eloe-Fadrosh E.A."/>
            <person name="Kyrpides N.C."/>
            <person name="Woyke T."/>
        </authorList>
    </citation>
    <scope>NUCLEOTIDE SEQUENCE</scope>
    <source>
        <strain evidence="4">GVMAG-M-3300023179-33</strain>
    </source>
</reference>
<feature type="compositionally biased region" description="Polar residues" evidence="3">
    <location>
        <begin position="108"/>
        <end position="118"/>
    </location>
</feature>
<dbReference type="EMBL" id="MN739824">
    <property type="protein sequence ID" value="QHT27579.1"/>
    <property type="molecule type" value="Genomic_DNA"/>
</dbReference>
<dbReference type="GO" id="GO:0003899">
    <property type="term" value="F:DNA-directed RNA polymerase activity"/>
    <property type="evidence" value="ECO:0007669"/>
    <property type="project" value="InterPro"/>
</dbReference>
<evidence type="ECO:0000256" key="3">
    <source>
        <dbReference type="SAM" id="MobiDB-lite"/>
    </source>
</evidence>
<dbReference type="PANTHER" id="PTHR47227:SF5">
    <property type="entry name" value="DNA-DIRECTED RNA POLYMERASES I, II, AND III SUBUNIT RPABC2"/>
    <property type="match status" value="1"/>
</dbReference>
<sequence length="258" mass="29866">MDPNKEIDDLEEIEESEGPELGDNDEEFEPELDDSDSDEKNIMDDNEPDEEAVGNEIVEDTDDDASIYDDNDSDIMEDDANIDEENTLEDSIVKNTDNKKSKSKKTKQNIPISSQYSSDYDNDDDEDDDEDDENYLQKFSREINKQYIEREHPECVFHNYNEISTLSKIIRDKNNNIIDPLHRTIPFLTKYEKTRIIGQRAKQINSGAKPFVNVPQHIIDGYIIAELELKQKKIPFIIKRPIPGGGSEYWNVKDLELI</sequence>
<feature type="compositionally biased region" description="Acidic residues" evidence="3">
    <location>
        <begin position="120"/>
        <end position="133"/>
    </location>
</feature>
<proteinExistence type="predicted"/>
<feature type="region of interest" description="Disordered" evidence="3">
    <location>
        <begin position="1"/>
        <end position="133"/>
    </location>
</feature>
<dbReference type="InterPro" id="IPR036161">
    <property type="entry name" value="RPB6/omega-like_sf"/>
</dbReference>
<evidence type="ECO:0008006" key="5">
    <source>
        <dbReference type="Google" id="ProtNLM"/>
    </source>
</evidence>
<dbReference type="GO" id="GO:0005665">
    <property type="term" value="C:RNA polymerase II, core complex"/>
    <property type="evidence" value="ECO:0007669"/>
    <property type="project" value="TreeGrafter"/>
</dbReference>
<protein>
    <recommendedName>
        <fullName evidence="5">DNA-directed RNA polymerase</fullName>
    </recommendedName>
</protein>
<evidence type="ECO:0000256" key="2">
    <source>
        <dbReference type="ARBA" id="ARBA00023163"/>
    </source>
</evidence>
<evidence type="ECO:0000313" key="4">
    <source>
        <dbReference type="EMBL" id="QHT27579.1"/>
    </source>
</evidence>
<dbReference type="Pfam" id="PF01192">
    <property type="entry name" value="RNA_pol_Rpb6"/>
    <property type="match status" value="1"/>
</dbReference>
<dbReference type="GO" id="GO:0005736">
    <property type="term" value="C:RNA polymerase I complex"/>
    <property type="evidence" value="ECO:0007669"/>
    <property type="project" value="TreeGrafter"/>
</dbReference>
<dbReference type="PANTHER" id="PTHR47227">
    <property type="entry name" value="DNA-DIRECTED RNA POLYMERASE SUBUNIT K"/>
    <property type="match status" value="1"/>
</dbReference>
<evidence type="ECO:0000256" key="1">
    <source>
        <dbReference type="ARBA" id="ARBA00022478"/>
    </source>
</evidence>
<dbReference type="GO" id="GO:0006360">
    <property type="term" value="P:transcription by RNA polymerase I"/>
    <property type="evidence" value="ECO:0007669"/>
    <property type="project" value="TreeGrafter"/>
</dbReference>
<dbReference type="PROSITE" id="PS01111">
    <property type="entry name" value="RNA_POL_K_14KD"/>
    <property type="match status" value="1"/>
</dbReference>
<dbReference type="SUPFAM" id="SSF63562">
    <property type="entry name" value="RPB6/omega subunit-like"/>
    <property type="match status" value="1"/>
</dbReference>
<keyword evidence="1" id="KW-0240">DNA-directed RNA polymerase</keyword>
<dbReference type="Gene3D" id="3.90.940.10">
    <property type="match status" value="1"/>
</dbReference>